<evidence type="ECO:0000256" key="4">
    <source>
        <dbReference type="ARBA" id="ARBA00022989"/>
    </source>
</evidence>
<keyword evidence="11" id="KW-1185">Reference proteome</keyword>
<feature type="transmembrane region" description="Helical" evidence="7">
    <location>
        <begin position="315"/>
        <end position="348"/>
    </location>
</feature>
<dbReference type="PANTHER" id="PTHR30572">
    <property type="entry name" value="MEMBRANE COMPONENT OF TRANSPORTER-RELATED"/>
    <property type="match status" value="1"/>
</dbReference>
<evidence type="ECO:0000256" key="7">
    <source>
        <dbReference type="SAM" id="Phobius"/>
    </source>
</evidence>
<dbReference type="InterPro" id="IPR025857">
    <property type="entry name" value="MacB_PCD"/>
</dbReference>
<evidence type="ECO:0000256" key="6">
    <source>
        <dbReference type="ARBA" id="ARBA00038076"/>
    </source>
</evidence>
<dbReference type="GO" id="GO:0022857">
    <property type="term" value="F:transmembrane transporter activity"/>
    <property type="evidence" value="ECO:0007669"/>
    <property type="project" value="TreeGrafter"/>
</dbReference>
<evidence type="ECO:0000259" key="9">
    <source>
        <dbReference type="Pfam" id="PF12704"/>
    </source>
</evidence>
<feature type="transmembrane region" description="Helical" evidence="7">
    <location>
        <begin position="354"/>
        <end position="377"/>
    </location>
</feature>
<evidence type="ECO:0000256" key="1">
    <source>
        <dbReference type="ARBA" id="ARBA00004651"/>
    </source>
</evidence>
<dbReference type="KEGG" id="kpul:GXN76_15065"/>
<gene>
    <name evidence="10" type="ORF">GXN76_15065</name>
</gene>
<comment type="subcellular location">
    <subcellularLocation>
        <location evidence="1">Cell membrane</location>
        <topology evidence="1">Multi-pass membrane protein</topology>
    </subcellularLocation>
</comment>
<feature type="domain" description="MacB-like periplasmic core" evidence="9">
    <location>
        <begin position="22"/>
        <end position="233"/>
    </location>
</feature>
<proteinExistence type="inferred from homology"/>
<evidence type="ECO:0000259" key="8">
    <source>
        <dbReference type="Pfam" id="PF02687"/>
    </source>
</evidence>
<feature type="transmembrane region" description="Helical" evidence="7">
    <location>
        <begin position="21"/>
        <end position="42"/>
    </location>
</feature>
<evidence type="ECO:0000256" key="3">
    <source>
        <dbReference type="ARBA" id="ARBA00022692"/>
    </source>
</evidence>
<reference evidence="10 11" key="1">
    <citation type="submission" date="2020-01" db="EMBL/GenBank/DDBJ databases">
        <authorList>
            <person name="Gulvik C.A."/>
            <person name="Batra D.G."/>
        </authorList>
    </citation>
    <scope>NUCLEOTIDE SEQUENCE [LARGE SCALE GENOMIC DNA]</scope>
    <source>
        <strain evidence="10 11">W9323</strain>
    </source>
</reference>
<dbReference type="InterPro" id="IPR003838">
    <property type="entry name" value="ABC3_permease_C"/>
</dbReference>
<comment type="similarity">
    <text evidence="6">Belongs to the ABC-4 integral membrane protein family.</text>
</comment>
<name>A0A7D4BIQ3_9BACL</name>
<keyword evidence="3 7" id="KW-0812">Transmembrane</keyword>
<feature type="domain" description="ABC3 transporter permease C-terminal" evidence="8">
    <location>
        <begin position="274"/>
        <end position="387"/>
    </location>
</feature>
<dbReference type="InterPro" id="IPR050250">
    <property type="entry name" value="Macrolide_Exporter_MacB"/>
</dbReference>
<dbReference type="AlphaFoldDB" id="A0A7D4BIQ3"/>
<evidence type="ECO:0000313" key="11">
    <source>
        <dbReference type="Proteomes" id="UP000503088"/>
    </source>
</evidence>
<keyword evidence="5 7" id="KW-0472">Membrane</keyword>
<dbReference type="EMBL" id="CP048104">
    <property type="protein sequence ID" value="QKG85635.1"/>
    <property type="molecule type" value="Genomic_DNA"/>
</dbReference>
<feature type="transmembrane region" description="Helical" evidence="7">
    <location>
        <begin position="267"/>
        <end position="294"/>
    </location>
</feature>
<protein>
    <submittedName>
        <fullName evidence="10">FtsX-like permease family protein</fullName>
    </submittedName>
</protein>
<organism evidence="10 11">
    <name type="scientific">Kroppenstedtia pulmonis</name>
    <dbReference type="NCBI Taxonomy" id="1380685"/>
    <lineage>
        <taxon>Bacteria</taxon>
        <taxon>Bacillati</taxon>
        <taxon>Bacillota</taxon>
        <taxon>Bacilli</taxon>
        <taxon>Bacillales</taxon>
        <taxon>Thermoactinomycetaceae</taxon>
        <taxon>Kroppenstedtia</taxon>
    </lineage>
</organism>
<dbReference type="Proteomes" id="UP000503088">
    <property type="component" value="Chromosome"/>
</dbReference>
<evidence type="ECO:0000313" key="10">
    <source>
        <dbReference type="EMBL" id="QKG85635.1"/>
    </source>
</evidence>
<evidence type="ECO:0000256" key="2">
    <source>
        <dbReference type="ARBA" id="ARBA00022475"/>
    </source>
</evidence>
<accession>A0A7D4BIQ3</accession>
<dbReference type="PANTHER" id="PTHR30572:SF4">
    <property type="entry name" value="ABC TRANSPORTER PERMEASE YTRF"/>
    <property type="match status" value="1"/>
</dbReference>
<dbReference type="RefSeq" id="WP_173224464.1">
    <property type="nucleotide sequence ID" value="NZ_CP048104.1"/>
</dbReference>
<evidence type="ECO:0000256" key="5">
    <source>
        <dbReference type="ARBA" id="ARBA00023136"/>
    </source>
</evidence>
<dbReference type="Pfam" id="PF12704">
    <property type="entry name" value="MacB_PCD"/>
    <property type="match status" value="1"/>
</dbReference>
<keyword evidence="4 7" id="KW-1133">Transmembrane helix</keyword>
<dbReference type="Pfam" id="PF02687">
    <property type="entry name" value="FtsX"/>
    <property type="match status" value="1"/>
</dbReference>
<dbReference type="GO" id="GO:0005886">
    <property type="term" value="C:plasma membrane"/>
    <property type="evidence" value="ECO:0007669"/>
    <property type="project" value="UniProtKB-SubCell"/>
</dbReference>
<keyword evidence="2" id="KW-1003">Cell membrane</keyword>
<sequence>MTLLDNFKMALDSIRAHKMRAVLTILGIVIGVASVLIIVAIGQGGTEELTKSLAGVGNTVQVMASEEAMTKHAGGVPPDFFTEEDVRDLANLPGVKQVTSSSYDMLDVGYRKKESEGALVTGVNHNSFDQKVAQGRDFQTADFLRGHSGAVINDKMKQELFSKENPVGKIVRVGSQPVEVIGVLEGSQGMAASFDQATVYLPYQTWRSVLGKSQINQLTIQVESADRIKEVGDASIQTLERNHQTKGEYEVINMDQLVKGNNQIADIMTVVIGSIGGISLLVGGIGVMNIMLVSVTERTREIGIRMSLGATRNQIMTQFLIESVTLSIFGGVAGVLLGFGVIGLLALLSPLPAVISPMVTLGTLLFSGLFGVIFGLLPANKASRLNPIECLRYE</sequence>